<dbReference type="Proteomes" id="UP000026962">
    <property type="component" value="Chromosome 2"/>
</dbReference>
<accession>A0A0E0K5W8</accession>
<dbReference type="Gramene" id="OPUNC02G31970.1">
    <property type="protein sequence ID" value="OPUNC02G31970.1"/>
    <property type="gene ID" value="OPUNC02G31970"/>
</dbReference>
<reference evidence="1" key="1">
    <citation type="submission" date="2015-04" db="UniProtKB">
        <authorList>
            <consortium name="EnsemblPlants"/>
        </authorList>
    </citation>
    <scope>IDENTIFICATION</scope>
</reference>
<evidence type="ECO:0000313" key="2">
    <source>
        <dbReference type="Proteomes" id="UP000026962"/>
    </source>
</evidence>
<keyword evidence="2" id="KW-1185">Reference proteome</keyword>
<sequence length="112" mass="13327">MLARRTVTARLVKEGERLRNWRSLRTRDGVAVARSRKHGRRRGWRWEAFVEGWGRHRCRSTSRAVAPLVVEPGVVGPDPARRSYYLHRFFFRKRRNRFVRPAVDTEEERVSA</sequence>
<evidence type="ECO:0000313" key="1">
    <source>
        <dbReference type="EnsemblPlants" id="OPUNC02G31970.1"/>
    </source>
</evidence>
<reference evidence="1" key="2">
    <citation type="submission" date="2018-05" db="EMBL/GenBank/DDBJ databases">
        <title>OpunRS2 (Oryza punctata Reference Sequence Version 2).</title>
        <authorList>
            <person name="Zhang J."/>
            <person name="Kudrna D."/>
            <person name="Lee S."/>
            <person name="Talag J."/>
            <person name="Welchert J."/>
            <person name="Wing R.A."/>
        </authorList>
    </citation>
    <scope>NUCLEOTIDE SEQUENCE [LARGE SCALE GENOMIC DNA]</scope>
</reference>
<protein>
    <submittedName>
        <fullName evidence="1">Uncharacterized protein</fullName>
    </submittedName>
</protein>
<proteinExistence type="predicted"/>
<dbReference type="EnsemblPlants" id="OPUNC02G31970.1">
    <property type="protein sequence ID" value="OPUNC02G31970.1"/>
    <property type="gene ID" value="OPUNC02G31970"/>
</dbReference>
<dbReference type="AlphaFoldDB" id="A0A0E0K5W8"/>
<dbReference type="HOGENOM" id="CLU_2149974_0_0_1"/>
<organism evidence="1">
    <name type="scientific">Oryza punctata</name>
    <name type="common">Red rice</name>
    <dbReference type="NCBI Taxonomy" id="4537"/>
    <lineage>
        <taxon>Eukaryota</taxon>
        <taxon>Viridiplantae</taxon>
        <taxon>Streptophyta</taxon>
        <taxon>Embryophyta</taxon>
        <taxon>Tracheophyta</taxon>
        <taxon>Spermatophyta</taxon>
        <taxon>Magnoliopsida</taxon>
        <taxon>Liliopsida</taxon>
        <taxon>Poales</taxon>
        <taxon>Poaceae</taxon>
        <taxon>BOP clade</taxon>
        <taxon>Oryzoideae</taxon>
        <taxon>Oryzeae</taxon>
        <taxon>Oryzinae</taxon>
        <taxon>Oryza</taxon>
    </lineage>
</organism>
<name>A0A0E0K5W8_ORYPU</name>